<dbReference type="InterPro" id="IPR051328">
    <property type="entry name" value="T7SS_ABC-Transporter"/>
</dbReference>
<dbReference type="InterPro" id="IPR017501">
    <property type="entry name" value="Phage_infect_YhgE_C"/>
</dbReference>
<keyword evidence="3 5" id="KW-1133">Transmembrane helix</keyword>
<keyword evidence="4 5" id="KW-0472">Membrane</keyword>
<evidence type="ECO:0000313" key="7">
    <source>
        <dbReference type="EMBL" id="MCS5735951.1"/>
    </source>
</evidence>
<dbReference type="SUPFAM" id="SSF101967">
    <property type="entry name" value="Adhesin YadA, collagen-binding domain"/>
    <property type="match status" value="1"/>
</dbReference>
<organism evidence="7 8">
    <name type="scientific">Herbiconiux daphne</name>
    <dbReference type="NCBI Taxonomy" id="2970914"/>
    <lineage>
        <taxon>Bacteria</taxon>
        <taxon>Bacillati</taxon>
        <taxon>Actinomycetota</taxon>
        <taxon>Actinomycetes</taxon>
        <taxon>Micrococcales</taxon>
        <taxon>Microbacteriaceae</taxon>
        <taxon>Herbiconiux</taxon>
    </lineage>
</organism>
<dbReference type="NCBIfam" id="TIGR03057">
    <property type="entry name" value="xxxLxxG_by_4"/>
    <property type="match status" value="5"/>
</dbReference>
<dbReference type="Pfam" id="PF12698">
    <property type="entry name" value="ABC2_membrane_3"/>
    <property type="match status" value="1"/>
</dbReference>
<dbReference type="PANTHER" id="PTHR43077:SF5">
    <property type="entry name" value="PHAGE INFECTION PROTEIN"/>
    <property type="match status" value="1"/>
</dbReference>
<name>A0ABT2H7N9_9MICO</name>
<dbReference type="SUPFAM" id="SSF58104">
    <property type="entry name" value="Methyl-accepting chemotaxis protein (MCP) signaling domain"/>
    <property type="match status" value="1"/>
</dbReference>
<dbReference type="Gene3D" id="1.10.287.950">
    <property type="entry name" value="Methyl-accepting chemotaxis protein"/>
    <property type="match status" value="1"/>
</dbReference>
<protein>
    <submittedName>
        <fullName evidence="7">YhgE/Pip domain-containing protein</fullName>
    </submittedName>
</protein>
<reference evidence="7" key="1">
    <citation type="submission" date="2022-08" db="EMBL/GenBank/DDBJ databases">
        <authorList>
            <person name="Deng Y."/>
            <person name="Han X.-F."/>
            <person name="Zhang Y.-Q."/>
        </authorList>
    </citation>
    <scope>NUCLEOTIDE SEQUENCE</scope>
    <source>
        <strain evidence="7">CPCC 203386</strain>
    </source>
</reference>
<feature type="transmembrane region" description="Helical" evidence="5">
    <location>
        <begin position="532"/>
        <end position="557"/>
    </location>
</feature>
<proteinExistence type="predicted"/>
<sequence length="687" mass="69780">MKIYHLVASELKRLTATGMAKLALVALMLVPVLYAGLYLWANNDPYGNLKDVPVALVVEDTGATLDGKAVNYGDEVRDQLLDDASVGWQVTSAADAESGVRDGKFDFILTLGPDFSSALTSASGNEPQQAVVQLTTNDTNSFLATTIAGQVAEKVRASITERVGKEAALKLLDGFATVRTNLTQAVDGAGQLADGAGTAESGAQQLAAGAGTANIGALQLNDGLQQLAAGSADLPAKSAQLNDGAQALSTGLQSAQAQTADLPAQTAALNDGAQQVAAGNAQLAQVAGGFATQVQDAADEVPAARAQIVALLDASTLTPEQKAAVLAQLDQVGAAIDAGNTAVQNANADVSRLAAGSQQVADGTQQLADKTPALASGIGQLAGGAAQLAAGTQQLADQAPTLAAGIASAASGSSQLSGGITQLAQGSSELANGLTALDTGAGTLRDGLATGLDDVPNQTADQREAAAQTISDPVALDTSAVTKATNYGAGIAPFFISLSAWIGIYALFLIVKPLSRRALTAFKRPLTVTTAGWATPALLGALQMVVVFGIVTLALGYEVQHGWGMLGFIALTSATFASIILALNILLGSVGQFLGLVLMVLQLVTAGGTFPWQTLPGPLQALHTVLPMSHAVDGIRQLMYGGNLDLAAGDVGVLLLWLVSALLVSYLGASRMTRHRTLRDLRPSLIG</sequence>
<dbReference type="InterPro" id="IPR013525">
    <property type="entry name" value="ABC2_TM"/>
</dbReference>
<feature type="transmembrane region" description="Helical" evidence="5">
    <location>
        <begin position="21"/>
        <end position="41"/>
    </location>
</feature>
<comment type="subcellular location">
    <subcellularLocation>
        <location evidence="1">Membrane</location>
        <topology evidence="1">Multi-pass membrane protein</topology>
    </subcellularLocation>
</comment>
<evidence type="ECO:0000256" key="2">
    <source>
        <dbReference type="ARBA" id="ARBA00022692"/>
    </source>
</evidence>
<feature type="transmembrane region" description="Helical" evidence="5">
    <location>
        <begin position="563"/>
        <end position="586"/>
    </location>
</feature>
<feature type="domain" description="ABC-2 type transporter transmembrane" evidence="6">
    <location>
        <begin position="466"/>
        <end position="666"/>
    </location>
</feature>
<gene>
    <name evidence="7" type="ORF">N1032_19610</name>
</gene>
<feature type="transmembrane region" description="Helical" evidence="5">
    <location>
        <begin position="646"/>
        <end position="669"/>
    </location>
</feature>
<feature type="transmembrane region" description="Helical" evidence="5">
    <location>
        <begin position="487"/>
        <end position="511"/>
    </location>
</feature>
<evidence type="ECO:0000259" key="6">
    <source>
        <dbReference type="Pfam" id="PF12698"/>
    </source>
</evidence>
<dbReference type="Proteomes" id="UP001165586">
    <property type="component" value="Unassembled WGS sequence"/>
</dbReference>
<evidence type="ECO:0000256" key="3">
    <source>
        <dbReference type="ARBA" id="ARBA00022989"/>
    </source>
</evidence>
<dbReference type="InterPro" id="IPR017500">
    <property type="entry name" value="Phage_infect_YhgE_N"/>
</dbReference>
<keyword evidence="8" id="KW-1185">Reference proteome</keyword>
<keyword evidence="2 5" id="KW-0812">Transmembrane</keyword>
<evidence type="ECO:0000256" key="1">
    <source>
        <dbReference type="ARBA" id="ARBA00004141"/>
    </source>
</evidence>
<dbReference type="InterPro" id="IPR023908">
    <property type="entry name" value="xxxLxxG_rpt"/>
</dbReference>
<dbReference type="NCBIfam" id="TIGR03061">
    <property type="entry name" value="pip_yhgE_Nterm"/>
    <property type="match status" value="1"/>
</dbReference>
<dbReference type="PANTHER" id="PTHR43077">
    <property type="entry name" value="TRANSPORT PERMEASE YVFS-RELATED"/>
    <property type="match status" value="1"/>
</dbReference>
<evidence type="ECO:0000313" key="8">
    <source>
        <dbReference type="Proteomes" id="UP001165586"/>
    </source>
</evidence>
<evidence type="ECO:0000256" key="4">
    <source>
        <dbReference type="ARBA" id="ARBA00023136"/>
    </source>
</evidence>
<accession>A0ABT2H7N9</accession>
<dbReference type="NCBIfam" id="TIGR03062">
    <property type="entry name" value="pip_yhgE_Cterm"/>
    <property type="match status" value="1"/>
</dbReference>
<evidence type="ECO:0000256" key="5">
    <source>
        <dbReference type="SAM" id="Phobius"/>
    </source>
</evidence>
<feature type="transmembrane region" description="Helical" evidence="5">
    <location>
        <begin position="593"/>
        <end position="612"/>
    </location>
</feature>
<dbReference type="EMBL" id="JANLCJ010000010">
    <property type="protein sequence ID" value="MCS5735951.1"/>
    <property type="molecule type" value="Genomic_DNA"/>
</dbReference>
<comment type="caution">
    <text evidence="7">The sequence shown here is derived from an EMBL/GenBank/DDBJ whole genome shotgun (WGS) entry which is preliminary data.</text>
</comment>
<dbReference type="InterPro" id="IPR011049">
    <property type="entry name" value="Serralysin-like_metalloprot_C"/>
</dbReference>
<dbReference type="RefSeq" id="WP_259541343.1">
    <property type="nucleotide sequence ID" value="NZ_JANLCJ010000010.1"/>
</dbReference>